<evidence type="ECO:0000259" key="3">
    <source>
        <dbReference type="Pfam" id="PF11817"/>
    </source>
</evidence>
<dbReference type="InterPro" id="IPR012880">
    <property type="entry name" value="Gryzun"/>
</dbReference>
<evidence type="ECO:0000256" key="1">
    <source>
        <dbReference type="SAM" id="MobiDB-lite"/>
    </source>
</evidence>
<dbReference type="EMBL" id="CENE01000021">
    <property type="protein sequence ID" value="CEQ42117.1"/>
    <property type="molecule type" value="Genomic_DNA"/>
</dbReference>
<dbReference type="PANTHER" id="PTHR14374">
    <property type="entry name" value="FOIE GRAS"/>
    <property type="match status" value="1"/>
</dbReference>
<dbReference type="InterPro" id="IPR021773">
    <property type="entry name" value="TPC11"/>
</dbReference>
<dbReference type="Proteomes" id="UP000243876">
    <property type="component" value="Unassembled WGS sequence"/>
</dbReference>
<accession>A0A0D6EPW7</accession>
<sequence length="1232" mass="136713">MESFPSEFTGHHLPLCFVAGLDPPPAPAPAAAPTVSPDGRRSPPSAAPPAASSSDPFVILTASLRKTMASRKGFPLWDNSRGANNDFHIVLVDKNVRFPPLKARPSSTAQQPPAALHSPISPLTPTSPLYPDGIIAPIWIRKHRELVPSVFILVLRLFESRHSGGPPLDPLQREEVEREKDSELVQEIINRKRSTVERGIKLAVVLLCSRDLLDDPSLDLRLSLIRRQSGLDSRASLFVISPVPQSEVNNFVMSIRAELYPAALDYYREHGRRVRRKRARQVPKGGLSDRGWNVRYDYKLGLFSEMRGEMEVSLKHYEDCYDTLIDMFAQPDLLVPRTKRWAEGKVLADCLTVKIAKMYLYLNEPSRALAQLNRHVFRFRELSESWQIGEQTFEFWSWLSKQYRLFGDLVSVALRAGFHLPSLRPPPTPRPAPSGMAQPPSPVLVPLNVLQHPGHYYYLSAVCAVERRERFRAIQQAMELEQDGLGVTPATPALAHEAKVDHAEVIIELLTKAYEFFKAHKTKNMTFFIAAQIARAHFEGGNHEMALKFHDRIAKNYRRDRWRDILDSILELSFRSAVKIGDYPSAIRAGFELLSPESSIAVDQRAQYAEKLMGILTTNSPASPDNALINLESDLAPLCNTTICHPIPFQLSLSAPTTSRSSAFTFFALEIYFSDDRPPIGIVHADASPSSSAVIERYGLGPVGEKKERTALLRWEDGVTKVFTGAVTVDKEVNLTIVKVVLTGTFGAWTVALDLKPDSNLSLPAPVWYAGQKAIPLLHLNPSFCVVSPREVDLRVDISHKAPAYLGEAFPIDVEVTNDDEIELEVFLVLFLQPAEDENRILVDDQASTAVIESLSLGLLAPNTSLRKTLFLESLGLPGDRQLDVTLRAQPSPSSTSSLSVIPSSTEITRSLSIPAVRPVLAAFDTQMYRRRRAVKPLLDLTEPDGWEGASDATLMAKLQAAGPWDIEVTGIRIACGNSPSIRVTESSLDDLDGPLSMTWTPTDLFSAIFRLDVQPLLHEQQQPAEGAYLELTWRRAGTSDRPTVTSVALPSLNPLPLLPRVSLRVPPFLVLHQPVTLTYRFSNPTPRLLTLSTHIDSAEHASSFVFAGLRKIPSFFLAPDEEREVRVTVVPLVVGQWALPKLRAFEVEQVQQPQPRHPGEIVEQDRKPLPQVLQTKLRELEVVVETDAIEEKDPAQVGLEADLRSARDEDDGGELSGGAAARAPVVLVLPR</sequence>
<name>A0A0D6EPW7_SPOSA</name>
<organism evidence="4 5">
    <name type="scientific">Sporidiobolus salmonicolor</name>
    <name type="common">Yeast-like fungus</name>
    <name type="synonym">Sporobolomyces salmonicolor</name>
    <dbReference type="NCBI Taxonomy" id="5005"/>
    <lineage>
        <taxon>Eukaryota</taxon>
        <taxon>Fungi</taxon>
        <taxon>Dikarya</taxon>
        <taxon>Basidiomycota</taxon>
        <taxon>Pucciniomycotina</taxon>
        <taxon>Microbotryomycetes</taxon>
        <taxon>Sporidiobolales</taxon>
        <taxon>Sporidiobolaceae</taxon>
        <taxon>Sporobolomyces</taxon>
    </lineage>
</organism>
<dbReference type="OrthoDB" id="6278596at2759"/>
<feature type="domain" description="Gryzun putative trafficking through Golgi" evidence="2">
    <location>
        <begin position="990"/>
        <end position="1144"/>
    </location>
</feature>
<dbReference type="PANTHER" id="PTHR14374:SF0">
    <property type="entry name" value="TRAFFICKING PROTEIN PARTICLE COMPLEX SUBUNIT 11"/>
    <property type="match status" value="1"/>
</dbReference>
<proteinExistence type="predicted"/>
<reference evidence="5" key="1">
    <citation type="submission" date="2015-02" db="EMBL/GenBank/DDBJ databases">
        <authorList>
            <person name="Gon?alves P."/>
        </authorList>
    </citation>
    <scope>NUCLEOTIDE SEQUENCE [LARGE SCALE GENOMIC DNA]</scope>
</reference>
<evidence type="ECO:0000259" key="2">
    <source>
        <dbReference type="Pfam" id="PF07919"/>
    </source>
</evidence>
<evidence type="ECO:0000313" key="4">
    <source>
        <dbReference type="EMBL" id="CEQ42117.1"/>
    </source>
</evidence>
<feature type="compositionally biased region" description="Low complexity" evidence="1">
    <location>
        <begin position="31"/>
        <end position="53"/>
    </location>
</feature>
<dbReference type="Pfam" id="PF11817">
    <property type="entry name" value="Foie-gras_1"/>
    <property type="match status" value="1"/>
</dbReference>
<gene>
    <name evidence="4" type="primary">SPOSA6832_03886</name>
</gene>
<feature type="region of interest" description="Disordered" evidence="1">
    <location>
        <begin position="1195"/>
        <end position="1220"/>
    </location>
</feature>
<protein>
    <submittedName>
        <fullName evidence="4">SPOSA6832_03886-mRNA-1:cds</fullName>
    </submittedName>
</protein>
<feature type="domain" description="Trafficking protein particle complex subunit 11" evidence="3">
    <location>
        <begin position="340"/>
        <end position="595"/>
    </location>
</feature>
<feature type="region of interest" description="Disordered" evidence="1">
    <location>
        <begin position="26"/>
        <end position="53"/>
    </location>
</feature>
<dbReference type="Pfam" id="PF07919">
    <property type="entry name" value="Gryzun"/>
    <property type="match status" value="1"/>
</dbReference>
<keyword evidence="5" id="KW-1185">Reference proteome</keyword>
<evidence type="ECO:0000313" key="5">
    <source>
        <dbReference type="Proteomes" id="UP000243876"/>
    </source>
</evidence>
<dbReference type="AlphaFoldDB" id="A0A0D6EPW7"/>